<comment type="subcellular location">
    <subcellularLocation>
        <location evidence="1">Cell membrane</location>
        <topology evidence="1">Multi-pass membrane protein</topology>
    </subcellularLocation>
</comment>
<protein>
    <submittedName>
        <fullName evidence="7">Lysine transporter LysE</fullName>
    </submittedName>
</protein>
<feature type="transmembrane region" description="Helical" evidence="6">
    <location>
        <begin position="112"/>
        <end position="135"/>
    </location>
</feature>
<dbReference type="PANTHER" id="PTHR30086:SF20">
    <property type="entry name" value="ARGININE EXPORTER PROTEIN ARGO-RELATED"/>
    <property type="match status" value="1"/>
</dbReference>
<keyword evidence="8" id="KW-1185">Reference proteome</keyword>
<keyword evidence="4 6" id="KW-1133">Transmembrane helix</keyword>
<sequence length="207" mass="21877">MTSAEITALLLLSTAASFTPGPNTTLSTALAANLGLKRAMRFVVAVPIGWGLLFTLCAGGLGALVVAVPLLRQAIQIAGVAYLLWLAYKMASASSLGEADASRLNVTFWQGVALQFLNIKAWMLGLTVTAGWLAGREDVLTRFAITLPLMLAFGFFSNLLYAAMGSLLRDWLGGPVVGGVATARRLRWFNRGMAAVLVATAAWMATL</sequence>
<evidence type="ECO:0000256" key="5">
    <source>
        <dbReference type="ARBA" id="ARBA00023136"/>
    </source>
</evidence>
<dbReference type="Proteomes" id="UP000186110">
    <property type="component" value="Chromosome"/>
</dbReference>
<evidence type="ECO:0000313" key="8">
    <source>
        <dbReference type="Proteomes" id="UP000186110"/>
    </source>
</evidence>
<dbReference type="KEGG" id="rsb:RS694_02660"/>
<accession>A0A1P8K6E2</accession>
<evidence type="ECO:0000256" key="4">
    <source>
        <dbReference type="ARBA" id="ARBA00022989"/>
    </source>
</evidence>
<dbReference type="AlphaFoldDB" id="A0A1P8K6E2"/>
<evidence type="ECO:0000256" key="1">
    <source>
        <dbReference type="ARBA" id="ARBA00004651"/>
    </source>
</evidence>
<dbReference type="eggNOG" id="COG1280">
    <property type="taxonomic scope" value="Bacteria"/>
</dbReference>
<feature type="transmembrane region" description="Helical" evidence="6">
    <location>
        <begin position="74"/>
        <end position="92"/>
    </location>
</feature>
<evidence type="ECO:0000256" key="3">
    <source>
        <dbReference type="ARBA" id="ARBA00022692"/>
    </source>
</evidence>
<keyword evidence="5 6" id="KW-0472">Membrane</keyword>
<dbReference type="GO" id="GO:0015171">
    <property type="term" value="F:amino acid transmembrane transporter activity"/>
    <property type="evidence" value="ECO:0007669"/>
    <property type="project" value="TreeGrafter"/>
</dbReference>
<organism evidence="7 8">
    <name type="scientific">Rhodoferax saidenbachensis</name>
    <dbReference type="NCBI Taxonomy" id="1484693"/>
    <lineage>
        <taxon>Bacteria</taxon>
        <taxon>Pseudomonadati</taxon>
        <taxon>Pseudomonadota</taxon>
        <taxon>Betaproteobacteria</taxon>
        <taxon>Burkholderiales</taxon>
        <taxon>Comamonadaceae</taxon>
        <taxon>Rhodoferax</taxon>
    </lineage>
</organism>
<dbReference type="RefSeq" id="WP_029709303.1">
    <property type="nucleotide sequence ID" value="NZ_CP019239.1"/>
</dbReference>
<evidence type="ECO:0000256" key="2">
    <source>
        <dbReference type="ARBA" id="ARBA00022475"/>
    </source>
</evidence>
<dbReference type="GO" id="GO:0005886">
    <property type="term" value="C:plasma membrane"/>
    <property type="evidence" value="ECO:0007669"/>
    <property type="project" value="UniProtKB-SubCell"/>
</dbReference>
<name>A0A1P8K6E2_9BURK</name>
<keyword evidence="3 6" id="KW-0812">Transmembrane</keyword>
<feature type="transmembrane region" description="Helical" evidence="6">
    <location>
        <begin position="147"/>
        <end position="168"/>
    </location>
</feature>
<dbReference type="Pfam" id="PF01810">
    <property type="entry name" value="LysE"/>
    <property type="match status" value="1"/>
</dbReference>
<evidence type="ECO:0000256" key="6">
    <source>
        <dbReference type="SAM" id="Phobius"/>
    </source>
</evidence>
<reference evidence="7 8" key="1">
    <citation type="submission" date="2017-01" db="EMBL/GenBank/DDBJ databases">
        <authorList>
            <person name="Mah S.A."/>
            <person name="Swanson W.J."/>
            <person name="Moy G.W."/>
            <person name="Vacquier V.D."/>
        </authorList>
    </citation>
    <scope>NUCLEOTIDE SEQUENCE [LARGE SCALE GENOMIC DNA]</scope>
    <source>
        <strain evidence="7 8">DSM 22694</strain>
    </source>
</reference>
<evidence type="ECO:0000313" key="7">
    <source>
        <dbReference type="EMBL" id="APW41559.1"/>
    </source>
</evidence>
<dbReference type="STRING" id="1484693.RS694_02660"/>
<feature type="transmembrane region" description="Helical" evidence="6">
    <location>
        <begin position="188"/>
        <end position="206"/>
    </location>
</feature>
<feature type="transmembrane region" description="Helical" evidence="6">
    <location>
        <begin position="47"/>
        <end position="67"/>
    </location>
</feature>
<proteinExistence type="predicted"/>
<gene>
    <name evidence="7" type="ORF">RS694_02660</name>
</gene>
<dbReference type="EMBL" id="CP019239">
    <property type="protein sequence ID" value="APW41559.1"/>
    <property type="molecule type" value="Genomic_DNA"/>
</dbReference>
<dbReference type="InterPro" id="IPR001123">
    <property type="entry name" value="LeuE-type"/>
</dbReference>
<keyword evidence="2" id="KW-1003">Cell membrane</keyword>
<dbReference type="GO" id="GO:0033228">
    <property type="term" value="P:cysteine export across plasma membrane"/>
    <property type="evidence" value="ECO:0007669"/>
    <property type="project" value="TreeGrafter"/>
</dbReference>
<dbReference type="PANTHER" id="PTHR30086">
    <property type="entry name" value="ARGININE EXPORTER PROTEIN ARGO"/>
    <property type="match status" value="1"/>
</dbReference>